<dbReference type="Pfam" id="PF01535">
    <property type="entry name" value="PPR"/>
    <property type="match status" value="1"/>
</dbReference>
<dbReference type="NCBIfam" id="TIGR00756">
    <property type="entry name" value="PPR"/>
    <property type="match status" value="8"/>
</dbReference>
<dbReference type="InterPro" id="IPR011990">
    <property type="entry name" value="TPR-like_helical_dom_sf"/>
</dbReference>
<feature type="repeat" description="PPR" evidence="2">
    <location>
        <begin position="210"/>
        <end position="244"/>
    </location>
</feature>
<dbReference type="InterPro" id="IPR046960">
    <property type="entry name" value="PPR_At4g14850-like_plant"/>
</dbReference>
<feature type="repeat" description="PPR" evidence="2">
    <location>
        <begin position="477"/>
        <end position="511"/>
    </location>
</feature>
<dbReference type="FunFam" id="1.25.40.10:FF:000144">
    <property type="entry name" value="Pentatricopeptide repeat-containing protein, mitochondrial"/>
    <property type="match status" value="1"/>
</dbReference>
<dbReference type="GO" id="GO:0009451">
    <property type="term" value="P:RNA modification"/>
    <property type="evidence" value="ECO:0007669"/>
    <property type="project" value="InterPro"/>
</dbReference>
<dbReference type="PROSITE" id="PS51375">
    <property type="entry name" value="PPR"/>
    <property type="match status" value="8"/>
</dbReference>
<feature type="repeat" description="PPR" evidence="2">
    <location>
        <begin position="376"/>
        <end position="410"/>
    </location>
</feature>
<feature type="transmembrane region" description="Helical" evidence="3">
    <location>
        <begin position="145"/>
        <end position="167"/>
    </location>
</feature>
<dbReference type="Proteomes" id="UP000239757">
    <property type="component" value="Unassembled WGS sequence"/>
</dbReference>
<keyword evidence="3" id="KW-0472">Membrane</keyword>
<feature type="repeat" description="PPR" evidence="2">
    <location>
        <begin position="179"/>
        <end position="209"/>
    </location>
</feature>
<proteinExistence type="predicted"/>
<dbReference type="FunFam" id="1.25.40.10:FF:000348">
    <property type="entry name" value="Pentatricopeptide repeat-containing protein chloroplastic"/>
    <property type="match status" value="1"/>
</dbReference>
<feature type="transmembrane region" description="Helical" evidence="3">
    <location>
        <begin position="479"/>
        <end position="501"/>
    </location>
</feature>
<dbReference type="FunFam" id="1.25.40.10:FF:000184">
    <property type="entry name" value="Pentatricopeptide repeat-containing protein, chloroplastic"/>
    <property type="match status" value="1"/>
</dbReference>
<dbReference type="Pfam" id="PF13041">
    <property type="entry name" value="PPR_2"/>
    <property type="match status" value="4"/>
</dbReference>
<keyword evidence="3" id="KW-1133">Transmembrane helix</keyword>
<name>A0A2P5Y0L1_GOSBA</name>
<feature type="repeat" description="PPR" evidence="2">
    <location>
        <begin position="345"/>
        <end position="375"/>
    </location>
</feature>
<protein>
    <submittedName>
        <fullName evidence="4">Uncharacterized protein</fullName>
    </submittedName>
</protein>
<evidence type="ECO:0000256" key="1">
    <source>
        <dbReference type="ARBA" id="ARBA00022737"/>
    </source>
</evidence>
<evidence type="ECO:0000256" key="2">
    <source>
        <dbReference type="PROSITE-ProRule" id="PRU00708"/>
    </source>
</evidence>
<dbReference type="InterPro" id="IPR002885">
    <property type="entry name" value="PPR_rpt"/>
</dbReference>
<feature type="repeat" description="PPR" evidence="2">
    <location>
        <begin position="78"/>
        <end position="108"/>
    </location>
</feature>
<sequence length="706" mass="79329">MRLSGVEPNHITFITLLSGCAEFPSKGRDLGSLIHGYVCKLGLNKEDVMVGTSLVEMYSKGEQVEVAKLVFDAMMVKNSVSWNTMIDGYMRNREYEKAVEVFDEMPQRDVISWTALINGFAKRGFYEEALDWFREMMIFGVEPDYVTIIAVLTACANLGTLSVGLWVHRLVLKQSFRNNVRVNNSLIDMYSRCGCIEFAREVFDKMQKRSLVSWNSIIVGFAVNGFAEEALKYFDAMQKEGFKPDGVSFTGALTACQLSQAAQEFTRMRLSGVEPNHITFITLLSGCAEFPSKGRDLGSLIHGYVCKLGLDKEDVMVGTALVEMYSKGEQVEVAKLVFDAMMVKNSVSWNTMIDGYMRNREYEKAVEVFDEMPQRDVISWTALINGFAKRGFYEEALDWFREMMIFGVEPDYVTIIAVLTACANLGTLSVGLWVHRLVLKQSFRNNVRVNNSLIDMYSRCGCIEFAREVFDKMQKRSLVSWNSIIVGFAVNGFAEVALKYFDAMQKEGFKPNGVSFTGALTACSHAGLVDEGLRYFDIMKRVHKISPRIEHFGCIVDLYSRAGKLKEAWDLVRNMPMKPNEVVLGSLLAACRNYGDISLAERIVKNLVALDPGSDSNYVLLSNIYAAVGRWVGASKVRRRMKALGIQKKPGFSSIEISGCVHEFVAGDKSHIDKDSIYAMLELLSFDLMSSGYAPEIVVRELYESD</sequence>
<dbReference type="Gene3D" id="1.25.40.10">
    <property type="entry name" value="Tetratricopeptide repeat domain"/>
    <property type="match status" value="5"/>
</dbReference>
<keyword evidence="3" id="KW-0812">Transmembrane</keyword>
<reference evidence="4 5" key="1">
    <citation type="submission" date="2015-01" db="EMBL/GenBank/DDBJ databases">
        <title>Genome of allotetraploid Gossypium barbadense reveals genomic plasticity and fiber elongation in cotton evolution.</title>
        <authorList>
            <person name="Chen X."/>
            <person name="Liu X."/>
            <person name="Zhao B."/>
            <person name="Zheng H."/>
            <person name="Hu Y."/>
            <person name="Lu G."/>
            <person name="Yang C."/>
            <person name="Chen J."/>
            <person name="Shan C."/>
            <person name="Zhang L."/>
            <person name="Zhou Y."/>
            <person name="Wang L."/>
            <person name="Guo W."/>
            <person name="Bai Y."/>
            <person name="Ruan J."/>
            <person name="Shangguan X."/>
            <person name="Mao Y."/>
            <person name="Jiang J."/>
            <person name="Zhu Y."/>
            <person name="Lei J."/>
            <person name="Kang H."/>
            <person name="Chen S."/>
            <person name="He X."/>
            <person name="Wang R."/>
            <person name="Wang Y."/>
            <person name="Chen J."/>
            <person name="Wang L."/>
            <person name="Yu S."/>
            <person name="Wang B."/>
            <person name="Wei J."/>
            <person name="Song S."/>
            <person name="Lu X."/>
            <person name="Gao Z."/>
            <person name="Gu W."/>
            <person name="Deng X."/>
            <person name="Ma D."/>
            <person name="Wang S."/>
            <person name="Liang W."/>
            <person name="Fang L."/>
            <person name="Cai C."/>
            <person name="Zhu X."/>
            <person name="Zhou B."/>
            <person name="Zhang Y."/>
            <person name="Chen Z."/>
            <person name="Xu S."/>
            <person name="Zhu R."/>
            <person name="Wang S."/>
            <person name="Zhang T."/>
            <person name="Zhao G."/>
        </authorList>
    </citation>
    <scope>NUCLEOTIDE SEQUENCE [LARGE SCALE GENOMIC DNA]</scope>
    <source>
        <strain evidence="5">cv. Xinhai21</strain>
        <tissue evidence="4">Leaf</tissue>
    </source>
</reference>
<feature type="repeat" description="PPR" evidence="2">
    <location>
        <begin position="109"/>
        <end position="143"/>
    </location>
</feature>
<evidence type="ECO:0000313" key="5">
    <source>
        <dbReference type="Proteomes" id="UP000239757"/>
    </source>
</evidence>
<evidence type="ECO:0000313" key="4">
    <source>
        <dbReference type="EMBL" id="PPS09123.1"/>
    </source>
</evidence>
<dbReference type="InterPro" id="IPR046848">
    <property type="entry name" value="E_motif"/>
</dbReference>
<feature type="transmembrane region" description="Helical" evidence="3">
    <location>
        <begin position="412"/>
        <end position="434"/>
    </location>
</feature>
<evidence type="ECO:0000256" key="3">
    <source>
        <dbReference type="SAM" id="Phobius"/>
    </source>
</evidence>
<dbReference type="Pfam" id="PF20431">
    <property type="entry name" value="E_motif"/>
    <property type="match status" value="1"/>
</dbReference>
<accession>A0A2P5Y0L1</accession>
<organism evidence="4 5">
    <name type="scientific">Gossypium barbadense</name>
    <name type="common">Sea Island cotton</name>
    <name type="synonym">Hibiscus barbadensis</name>
    <dbReference type="NCBI Taxonomy" id="3634"/>
    <lineage>
        <taxon>Eukaryota</taxon>
        <taxon>Viridiplantae</taxon>
        <taxon>Streptophyta</taxon>
        <taxon>Embryophyta</taxon>
        <taxon>Tracheophyta</taxon>
        <taxon>Spermatophyta</taxon>
        <taxon>Magnoliopsida</taxon>
        <taxon>eudicotyledons</taxon>
        <taxon>Gunneridae</taxon>
        <taxon>Pentapetalae</taxon>
        <taxon>rosids</taxon>
        <taxon>malvids</taxon>
        <taxon>Malvales</taxon>
        <taxon>Malvaceae</taxon>
        <taxon>Malvoideae</taxon>
        <taxon>Gossypium</taxon>
    </lineage>
</organism>
<keyword evidence="1" id="KW-0677">Repeat</keyword>
<gene>
    <name evidence="4" type="ORF">GOBAR_AA11519</name>
</gene>
<dbReference type="OrthoDB" id="185373at2759"/>
<dbReference type="Pfam" id="PF12854">
    <property type="entry name" value="PPR_1"/>
    <property type="match status" value="2"/>
</dbReference>
<dbReference type="GO" id="GO:0003723">
    <property type="term" value="F:RNA binding"/>
    <property type="evidence" value="ECO:0007669"/>
    <property type="project" value="InterPro"/>
</dbReference>
<dbReference type="SUPFAM" id="SSF48452">
    <property type="entry name" value="TPR-like"/>
    <property type="match status" value="1"/>
</dbReference>
<dbReference type="FunFam" id="1.25.40.10:FF:000393">
    <property type="entry name" value="Pentatricopeptide repeat-containing protein At1g20230"/>
    <property type="match status" value="1"/>
</dbReference>
<dbReference type="EMBL" id="KZ663905">
    <property type="protein sequence ID" value="PPS09123.1"/>
    <property type="molecule type" value="Genomic_DNA"/>
</dbReference>
<dbReference type="AlphaFoldDB" id="A0A2P5Y0L1"/>
<dbReference type="PANTHER" id="PTHR47926:SF510">
    <property type="entry name" value="PENTATRICOPEPTIDE REPEAT-CONTAINING PROTEIN"/>
    <property type="match status" value="1"/>
</dbReference>
<dbReference type="PROSITE" id="PS51257">
    <property type="entry name" value="PROKAR_LIPOPROTEIN"/>
    <property type="match status" value="1"/>
</dbReference>
<dbReference type="PANTHER" id="PTHR47926">
    <property type="entry name" value="PENTATRICOPEPTIDE REPEAT-CONTAINING PROTEIN"/>
    <property type="match status" value="1"/>
</dbReference>
<feature type="repeat" description="PPR" evidence="2">
    <location>
        <begin position="446"/>
        <end position="476"/>
    </location>
</feature>